<dbReference type="InterPro" id="IPR029062">
    <property type="entry name" value="Class_I_gatase-like"/>
</dbReference>
<dbReference type="PANTHER" id="PTHR42695:SF5">
    <property type="entry name" value="GLUTAMINE AMIDOTRANSFERASE YLR126C-RELATED"/>
    <property type="match status" value="1"/>
</dbReference>
<dbReference type="GO" id="GO:0005829">
    <property type="term" value="C:cytosol"/>
    <property type="evidence" value="ECO:0007669"/>
    <property type="project" value="TreeGrafter"/>
</dbReference>
<dbReference type="PROSITE" id="PS51273">
    <property type="entry name" value="GATASE_TYPE_1"/>
    <property type="match status" value="1"/>
</dbReference>
<dbReference type="AlphaFoldDB" id="A0A0N8S2R9"/>
<dbReference type="InterPro" id="IPR017926">
    <property type="entry name" value="GATASE"/>
</dbReference>
<reference evidence="2 3" key="1">
    <citation type="submission" date="2015-09" db="EMBL/GenBank/DDBJ databases">
        <title>Genome announcement of multiple Pseudomonas syringae strains.</title>
        <authorList>
            <person name="Thakur S."/>
            <person name="Wang P.W."/>
            <person name="Gong Y."/>
            <person name="Weir B.S."/>
            <person name="Guttman D.S."/>
        </authorList>
    </citation>
    <scope>NUCLEOTIDE SEQUENCE [LARGE SCALE GENOMIC DNA]</scope>
    <source>
        <strain evidence="2 3">ICMP6289</strain>
    </source>
</reference>
<accession>A0A0N8S2R9</accession>
<dbReference type="Gene3D" id="3.40.50.880">
    <property type="match status" value="1"/>
</dbReference>
<dbReference type="InterPro" id="IPR044992">
    <property type="entry name" value="ChyE-like"/>
</dbReference>
<dbReference type="RefSeq" id="WP_044345508.1">
    <property type="nucleotide sequence ID" value="NZ_JYHE01000181.1"/>
</dbReference>
<dbReference type="PANTHER" id="PTHR42695">
    <property type="entry name" value="GLUTAMINE AMIDOTRANSFERASE YLR126C-RELATED"/>
    <property type="match status" value="1"/>
</dbReference>
<evidence type="ECO:0000313" key="2">
    <source>
        <dbReference type="EMBL" id="KPX85559.1"/>
    </source>
</evidence>
<proteinExistence type="predicted"/>
<evidence type="ECO:0000313" key="3">
    <source>
        <dbReference type="Proteomes" id="UP000050455"/>
    </source>
</evidence>
<organism evidence="2 3">
    <name type="scientific">Pseudomonas meliae</name>
    <dbReference type="NCBI Taxonomy" id="86176"/>
    <lineage>
        <taxon>Bacteria</taxon>
        <taxon>Pseudomonadati</taxon>
        <taxon>Pseudomonadota</taxon>
        <taxon>Gammaproteobacteria</taxon>
        <taxon>Pseudomonadales</taxon>
        <taxon>Pseudomonadaceae</taxon>
        <taxon>Pseudomonas</taxon>
    </lineage>
</organism>
<dbReference type="Proteomes" id="UP000050455">
    <property type="component" value="Unassembled WGS sequence"/>
</dbReference>
<dbReference type="NCBIfam" id="NF006562">
    <property type="entry name" value="PRK09065.1"/>
    <property type="match status" value="1"/>
</dbReference>
<comment type="caution">
    <text evidence="2">The sequence shown here is derived from an EMBL/GenBank/DDBJ whole genome shotgun (WGS) entry which is preliminary data.</text>
</comment>
<sequence>MSALLIIQVGTPSEEIRSRFGDIPAWFCDALSLPIDAVDVVRVFEGQRLPAPDANRVAIITGSWSMVTDRLPWSEQTAQWIREAMAIGMPLFGVCYGHQLMAHALGGRVDFHPQGREVGCQTISLLPAAESDPLLKDWPLQFTAHLTHEQTIAELPPEAKVLAFSEHDPHQVVRYGPRAMSTQFHPEFTPDISAACLHRRAETLRSEGRNLDLLLSALDETPEATRLLRKFVETYSVNLA</sequence>
<dbReference type="PATRIC" id="fig|86176.4.peg.2954"/>
<dbReference type="EMBL" id="LJQT01000327">
    <property type="protein sequence ID" value="KPX85559.1"/>
    <property type="molecule type" value="Genomic_DNA"/>
</dbReference>
<dbReference type="CDD" id="cd01741">
    <property type="entry name" value="GATase1_1"/>
    <property type="match status" value="1"/>
</dbReference>
<keyword evidence="3" id="KW-1185">Reference proteome</keyword>
<gene>
    <name evidence="2" type="ORF">ALO64_02708</name>
</gene>
<dbReference type="SUPFAM" id="SSF52317">
    <property type="entry name" value="Class I glutamine amidotransferase-like"/>
    <property type="match status" value="1"/>
</dbReference>
<feature type="domain" description="Glutamine amidotransferase" evidence="1">
    <location>
        <begin position="74"/>
        <end position="191"/>
    </location>
</feature>
<name>A0A0N8S2R9_9PSED</name>
<evidence type="ECO:0000259" key="1">
    <source>
        <dbReference type="Pfam" id="PF00117"/>
    </source>
</evidence>
<protein>
    <recommendedName>
        <fullName evidence="1">Glutamine amidotransferase domain-containing protein</fullName>
    </recommendedName>
</protein>
<dbReference type="Pfam" id="PF00117">
    <property type="entry name" value="GATase"/>
    <property type="match status" value="1"/>
</dbReference>